<evidence type="ECO:0000256" key="4">
    <source>
        <dbReference type="ARBA" id="ARBA00022695"/>
    </source>
</evidence>
<dbReference type="Pfam" id="PF00782">
    <property type="entry name" value="DSPc"/>
    <property type="match status" value="1"/>
</dbReference>
<dbReference type="GO" id="GO:0005524">
    <property type="term" value="F:ATP binding"/>
    <property type="evidence" value="ECO:0007669"/>
    <property type="project" value="InterPro"/>
</dbReference>
<evidence type="ECO:0000256" key="2">
    <source>
        <dbReference type="ARBA" id="ARBA00022664"/>
    </source>
</evidence>
<comment type="catalytic activity">
    <reaction evidence="9">
        <text>a 5'-end diphospho-ribonucleoside in mRNA + GTP + H(+) = a 5'-end (5'-triphosphoguanosine)-ribonucleoside in mRNA + diphosphate</text>
        <dbReference type="Rhea" id="RHEA:67012"/>
        <dbReference type="Rhea" id="RHEA-COMP:17165"/>
        <dbReference type="Rhea" id="RHEA-COMP:17166"/>
        <dbReference type="ChEBI" id="CHEBI:15378"/>
        <dbReference type="ChEBI" id="CHEBI:33019"/>
        <dbReference type="ChEBI" id="CHEBI:37565"/>
        <dbReference type="ChEBI" id="CHEBI:167616"/>
        <dbReference type="ChEBI" id="CHEBI:167617"/>
        <dbReference type="EC" id="2.7.7.50"/>
    </reaction>
    <physiologicalReaction direction="left-to-right" evidence="9">
        <dbReference type="Rhea" id="RHEA:67013"/>
    </physiologicalReaction>
</comment>
<dbReference type="GO" id="GO:0140818">
    <property type="term" value="F:mRNA 5'-triphosphate monophosphatase activity"/>
    <property type="evidence" value="ECO:0007669"/>
    <property type="project" value="UniProtKB-EC"/>
</dbReference>
<feature type="binding site" evidence="13">
    <location>
        <position position="294"/>
    </location>
    <ligand>
        <name>GTP</name>
        <dbReference type="ChEBI" id="CHEBI:37565"/>
    </ligand>
</feature>
<dbReference type="GO" id="GO:0005634">
    <property type="term" value="C:nucleus"/>
    <property type="evidence" value="ECO:0007669"/>
    <property type="project" value="UniProtKB-SubCell"/>
</dbReference>
<protein>
    <recommendedName>
        <fullName evidence="10">mRNA-capping enzyme</fullName>
    </recommendedName>
    <domain>
        <recommendedName>
            <fullName evidence="10">mRNA 5'-triphosphate monophosphatase</fullName>
            <ecNumber evidence="10">3.6.1.74</ecNumber>
        </recommendedName>
        <alternativeName>
            <fullName evidence="10">mRNA 5'-phosphatase</fullName>
        </alternativeName>
    </domain>
    <domain>
        <recommendedName>
            <fullName evidence="10">mRNA guanylyltransferase</fullName>
            <ecNumber evidence="10">2.7.7.50</ecNumber>
        </recommendedName>
        <alternativeName>
            <fullName evidence="10">GTP--RNA guanylyltransferase</fullName>
            <shortName evidence="10">GTase</shortName>
        </alternativeName>
    </domain>
</protein>
<evidence type="ECO:0000256" key="10">
    <source>
        <dbReference type="PIRNR" id="PIRNR036958"/>
    </source>
</evidence>
<feature type="binding site" evidence="13">
    <location>
        <begin position="524"/>
        <end position="529"/>
    </location>
    <ligand>
        <name>GTP</name>
        <dbReference type="ChEBI" id="CHEBI:37565"/>
    </ligand>
</feature>
<dbReference type="EC" id="3.6.1.74" evidence="10"/>
<evidence type="ECO:0000256" key="7">
    <source>
        <dbReference type="ARBA" id="ARBA00023134"/>
    </source>
</evidence>
<dbReference type="RefSeq" id="XP_022103613.1">
    <property type="nucleotide sequence ID" value="XM_022247921.1"/>
</dbReference>
<dbReference type="AlphaFoldDB" id="A0A8B7ZF43"/>
<keyword evidence="10" id="KW-0378">Hydrolase</keyword>
<proteinExistence type="inferred from homology"/>
<dbReference type="PIRSF" id="PIRSF036958">
    <property type="entry name" value="mRNA_capping_HCE"/>
    <property type="match status" value="1"/>
</dbReference>
<feature type="compositionally biased region" description="Polar residues" evidence="14">
    <location>
        <begin position="201"/>
        <end position="213"/>
    </location>
</feature>
<gene>
    <name evidence="17 18" type="primary">LOC110986220</name>
</gene>
<feature type="active site" description="N6-GMP-lysine intermediate" evidence="12">
    <location>
        <position position="289"/>
    </location>
</feature>
<feature type="binding site" evidence="13">
    <location>
        <begin position="337"/>
        <end position="339"/>
    </location>
    <ligand>
        <name>GTP</name>
        <dbReference type="ChEBI" id="CHEBI:37565"/>
    </ligand>
</feature>
<dbReference type="GO" id="GO:0004721">
    <property type="term" value="F:phosphoprotein phosphatase activity"/>
    <property type="evidence" value="ECO:0007669"/>
    <property type="project" value="UniProtKB-UniRule"/>
</dbReference>
<dbReference type="FunFam" id="2.40.50.140:FF:000111">
    <property type="entry name" value="mRNA-capping enzyme"/>
    <property type="match status" value="1"/>
</dbReference>
<evidence type="ECO:0000256" key="5">
    <source>
        <dbReference type="ARBA" id="ARBA00022741"/>
    </source>
</evidence>
<dbReference type="RefSeq" id="XP_022103612.1">
    <property type="nucleotide sequence ID" value="XM_022247920.1"/>
</dbReference>
<dbReference type="SUPFAM" id="SSF50249">
    <property type="entry name" value="Nucleic acid-binding proteins"/>
    <property type="match status" value="1"/>
</dbReference>
<dbReference type="FunFam" id="3.30.470.30:FF:000040">
    <property type="entry name" value="mRNA-capping enzyme"/>
    <property type="match status" value="1"/>
</dbReference>
<feature type="binding site" evidence="13">
    <location>
        <position position="310"/>
    </location>
    <ligand>
        <name>GTP</name>
        <dbReference type="ChEBI" id="CHEBI:37565"/>
    </ligand>
</feature>
<dbReference type="EC" id="2.7.7.50" evidence="10"/>
<dbReference type="CDD" id="cd07895">
    <property type="entry name" value="Adenylation_mRNA_capping"/>
    <property type="match status" value="1"/>
</dbReference>
<dbReference type="InterPro" id="IPR012340">
    <property type="entry name" value="NA-bd_OB-fold"/>
</dbReference>
<keyword evidence="6 10" id="KW-0506">mRNA capping</keyword>
<comment type="similarity">
    <text evidence="10">In the C-terminal section; belongs to the eukaryotic GTase family.</text>
</comment>
<feature type="region of interest" description="Disordered" evidence="14">
    <location>
        <begin position="198"/>
        <end position="224"/>
    </location>
</feature>
<evidence type="ECO:0000256" key="12">
    <source>
        <dbReference type="PIRSR" id="PIRSR036958-2"/>
    </source>
</evidence>
<dbReference type="SUPFAM" id="SSF52799">
    <property type="entry name" value="(Phosphotyrosine protein) phosphatases II"/>
    <property type="match status" value="1"/>
</dbReference>
<dbReference type="KEGG" id="aplc:110986220"/>
<dbReference type="PROSITE" id="PS50056">
    <property type="entry name" value="TYR_PHOSPHATASE_2"/>
    <property type="match status" value="1"/>
</dbReference>
<evidence type="ECO:0000256" key="6">
    <source>
        <dbReference type="ARBA" id="ARBA00023042"/>
    </source>
</evidence>
<dbReference type="GeneID" id="110986220"/>
<dbReference type="CTD" id="8732"/>
<dbReference type="GO" id="GO:0006370">
    <property type="term" value="P:7-methylguanosine mRNA capping"/>
    <property type="evidence" value="ECO:0007669"/>
    <property type="project" value="UniProtKB-UniRule"/>
</dbReference>
<evidence type="ECO:0000313" key="17">
    <source>
        <dbReference type="RefSeq" id="XP_022103612.1"/>
    </source>
</evidence>
<dbReference type="SUPFAM" id="SSF56091">
    <property type="entry name" value="DNA ligase/mRNA capping enzyme, catalytic domain"/>
    <property type="match status" value="1"/>
</dbReference>
<comment type="catalytic activity">
    <reaction evidence="10">
        <text>a 5'-end triphospho-ribonucleoside in mRNA + H2O = a 5'-end diphospho-ribonucleoside in mRNA + phosphate + H(+)</text>
        <dbReference type="Rhea" id="RHEA:67004"/>
        <dbReference type="Rhea" id="RHEA-COMP:17164"/>
        <dbReference type="Rhea" id="RHEA-COMP:17165"/>
        <dbReference type="ChEBI" id="CHEBI:15377"/>
        <dbReference type="ChEBI" id="CHEBI:15378"/>
        <dbReference type="ChEBI" id="CHEBI:43474"/>
        <dbReference type="ChEBI" id="CHEBI:167616"/>
        <dbReference type="ChEBI" id="CHEBI:167618"/>
        <dbReference type="EC" id="3.6.1.74"/>
    </reaction>
</comment>
<dbReference type="InterPro" id="IPR000387">
    <property type="entry name" value="Tyr_Pase_dom"/>
</dbReference>
<comment type="similarity">
    <text evidence="10">In the N-terminal section; belongs to the non-receptor class of the protein-tyrosine phosphatase family.</text>
</comment>
<name>A0A8B7ZF43_ACAPL</name>
<dbReference type="GO" id="GO:0004484">
    <property type="term" value="F:mRNA guanylyltransferase activity"/>
    <property type="evidence" value="ECO:0007669"/>
    <property type="project" value="UniProtKB-UniRule"/>
</dbReference>
<dbReference type="GO" id="GO:0004651">
    <property type="term" value="F:polynucleotide 5'-phosphatase activity"/>
    <property type="evidence" value="ECO:0007669"/>
    <property type="project" value="UniProtKB-UniRule"/>
</dbReference>
<feature type="compositionally biased region" description="Basic and acidic residues" evidence="14">
    <location>
        <begin position="604"/>
        <end position="623"/>
    </location>
</feature>
<organism evidence="16 17">
    <name type="scientific">Acanthaster planci</name>
    <name type="common">Crown-of-thorns starfish</name>
    <dbReference type="NCBI Taxonomy" id="133434"/>
    <lineage>
        <taxon>Eukaryota</taxon>
        <taxon>Metazoa</taxon>
        <taxon>Echinodermata</taxon>
        <taxon>Eleutherozoa</taxon>
        <taxon>Asterozoa</taxon>
        <taxon>Asteroidea</taxon>
        <taxon>Valvatacea</taxon>
        <taxon>Valvatida</taxon>
        <taxon>Acanthasteridae</taxon>
        <taxon>Acanthaster</taxon>
    </lineage>
</organism>
<dbReference type="Gene3D" id="3.30.470.30">
    <property type="entry name" value="DNA ligase/mRNA capping enzyme"/>
    <property type="match status" value="1"/>
</dbReference>
<feature type="domain" description="Tyrosine specific protein phosphatases" evidence="15">
    <location>
        <begin position="101"/>
        <end position="168"/>
    </location>
</feature>
<dbReference type="GO" id="GO:0005525">
    <property type="term" value="F:GTP binding"/>
    <property type="evidence" value="ECO:0007669"/>
    <property type="project" value="UniProtKB-UniRule"/>
</dbReference>
<dbReference type="Gene3D" id="3.30.1490.430">
    <property type="match status" value="1"/>
</dbReference>
<feature type="active site" description="Phosphocysteine intermediate" evidence="11">
    <location>
        <position position="123"/>
    </location>
</feature>
<dbReference type="FunFam" id="3.90.190.10:FF:000040">
    <property type="entry name" value="mRNA-capping enzyme"/>
    <property type="match status" value="1"/>
</dbReference>
<evidence type="ECO:0000256" key="8">
    <source>
        <dbReference type="ARBA" id="ARBA00023242"/>
    </source>
</evidence>
<comment type="function">
    <text evidence="10">Bifunctional mRNA-capping enzyme exhibiting RNA 5'-triphosphate monophosphatase activity in the N-terminal part and mRNA guanylyltransferase activity in the C-terminal part. Catalyzes the first two steps of cap formation: by removing the gamma-phosphate from the 5'-triphosphate end of nascent mRNA to yield a diphosphate end, and by transferring the GMP moiety of GTP to the 5'-diphosphate terminus of RNA via a covalent enzyme-GMP reaction intermediate.</text>
</comment>
<dbReference type="Proteomes" id="UP000694845">
    <property type="component" value="Unplaced"/>
</dbReference>
<reference evidence="17 18" key="1">
    <citation type="submission" date="2025-04" db="UniProtKB">
        <authorList>
            <consortium name="RefSeq"/>
        </authorList>
    </citation>
    <scope>IDENTIFICATION</scope>
</reference>
<dbReference type="OMA" id="LGPPDRW"/>
<dbReference type="InterPro" id="IPR001339">
    <property type="entry name" value="mRNA_cap_enzyme_adenylation"/>
</dbReference>
<evidence type="ECO:0000256" key="11">
    <source>
        <dbReference type="PIRSR" id="PIRSR036958-1"/>
    </source>
</evidence>
<dbReference type="Gene3D" id="3.90.190.10">
    <property type="entry name" value="Protein tyrosine phosphatase superfamily"/>
    <property type="match status" value="1"/>
</dbReference>
<keyword evidence="2 10" id="KW-0507">mRNA processing</keyword>
<dbReference type="PANTHER" id="PTHR10367">
    <property type="entry name" value="MRNA-CAPPING ENZYME"/>
    <property type="match status" value="1"/>
</dbReference>
<dbReference type="Pfam" id="PF01331">
    <property type="entry name" value="mRNA_cap_enzyme"/>
    <property type="match status" value="1"/>
</dbReference>
<dbReference type="PANTHER" id="PTHR10367:SF17">
    <property type="entry name" value="MRNA-CAPPING ENZYME"/>
    <property type="match status" value="1"/>
</dbReference>
<accession>A0A8B7ZF43</accession>
<feature type="region of interest" description="Disordered" evidence="14">
    <location>
        <begin position="565"/>
        <end position="623"/>
    </location>
</feature>
<dbReference type="InterPro" id="IPR029021">
    <property type="entry name" value="Prot-tyrosine_phosphatase-like"/>
</dbReference>
<keyword evidence="4 10" id="KW-0548">Nucleotidyltransferase</keyword>
<dbReference type="OrthoDB" id="200924at2759"/>
<evidence type="ECO:0000256" key="9">
    <source>
        <dbReference type="ARBA" id="ARBA00044624"/>
    </source>
</evidence>
<dbReference type="InterPro" id="IPR000340">
    <property type="entry name" value="Dual-sp_phosphatase_cat-dom"/>
</dbReference>
<evidence type="ECO:0000259" key="15">
    <source>
        <dbReference type="PROSITE" id="PS50056"/>
    </source>
</evidence>
<evidence type="ECO:0000256" key="1">
    <source>
        <dbReference type="ARBA" id="ARBA00004123"/>
    </source>
</evidence>
<comment type="subcellular location">
    <subcellularLocation>
        <location evidence="1 10">Nucleus</location>
    </subcellularLocation>
</comment>
<sequence length="623" mass="71017">MAVPDRWLNCPRKGQLIAGKFLPFKTPLGPQYNNKIPEENRFDLPMLFSYLDSYKVKMGLLVDLTNTNRFYNKEIAEAKGARHFKLQCRGHGECPSVEQTQAFIKVCSNFVSKNQEDIIGVHCTHGFNRTGFLICAYLVEQMDWSIDAAVNVFAKGRPPGIYKGDYIQELYKRYGDVEDSPPPPERPNWCLGADDRDEAEVSNNSRTSSTQGDPASRHQRGGVNVNKQFMEGVTGVSIVTDYQMVNRLKQKLQRMTGWHKLDFPGCQPVSLDNKNIAALKHKLYKVSWKADGIRYMMLIDGPDQVYMFDRDNTVFSVKNLSFPKRKEEGHLSETLLDGEMVVDKVDGRAIPRYLIYDIVIFQGQPVGNCDFDRRLLCIDKEIIQTRNQHIAQRAIDKTIEPFSLRMKQFWDITKTKNILEGHFSQQELGHETDGVILQPQQDRYAPGRCDTVLKWKPPSLNSVDFKLQITSMRREGMLPETKGFLFVGGYPNPFAEIKLTKELKQYDKKIIECTFENGKWVFMRERTDKSFPNGHTTAVAVCNSIANPVTKDILLNYIRDYAIKPGGSKRPSGDSSSSAPPAKAIRLSKPQTADSQLMPPPRHVTSDQRPDVQTVRDRSFQKI</sequence>
<dbReference type="InterPro" id="IPR017074">
    <property type="entry name" value="mRNA_cap_enz_bifunc"/>
</dbReference>
<keyword evidence="5 10" id="KW-0547">Nucleotide-binding</keyword>
<dbReference type="InterPro" id="IPR016130">
    <property type="entry name" value="Tyr_Pase_AS"/>
</dbReference>
<dbReference type="CDD" id="cd17664">
    <property type="entry name" value="Mce1_N"/>
    <property type="match status" value="1"/>
</dbReference>
<evidence type="ECO:0000256" key="3">
    <source>
        <dbReference type="ARBA" id="ARBA00022679"/>
    </source>
</evidence>
<keyword evidence="7 10" id="KW-0342">GTP-binding</keyword>
<keyword evidence="16" id="KW-1185">Reference proteome</keyword>
<keyword evidence="3 10" id="KW-0808">Transferase</keyword>
<dbReference type="PROSITE" id="PS00383">
    <property type="entry name" value="TYR_PHOSPHATASE_1"/>
    <property type="match status" value="1"/>
</dbReference>
<feature type="compositionally biased region" description="Low complexity" evidence="14">
    <location>
        <begin position="565"/>
        <end position="584"/>
    </location>
</feature>
<evidence type="ECO:0000256" key="13">
    <source>
        <dbReference type="PIRSR" id="PIRSR036958-3"/>
    </source>
</evidence>
<dbReference type="Pfam" id="PF03919">
    <property type="entry name" value="mRNA_cap_C"/>
    <property type="match status" value="1"/>
</dbReference>
<evidence type="ECO:0000256" key="14">
    <source>
        <dbReference type="SAM" id="MobiDB-lite"/>
    </source>
</evidence>
<dbReference type="InterPro" id="IPR051029">
    <property type="entry name" value="mRNA_Capping_Enz/RNA_Phosphat"/>
</dbReference>
<keyword evidence="8 10" id="KW-0539">Nucleus</keyword>
<feature type="binding site" evidence="13">
    <location>
        <begin position="454"/>
        <end position="456"/>
    </location>
    <ligand>
        <name>GTP</name>
        <dbReference type="ChEBI" id="CHEBI:37565"/>
    </ligand>
</feature>
<dbReference type="InterPro" id="IPR013846">
    <property type="entry name" value="mRNA_cap_enzyme_C"/>
</dbReference>
<dbReference type="Gene3D" id="2.40.50.140">
    <property type="entry name" value="Nucleic acid-binding proteins"/>
    <property type="match status" value="1"/>
</dbReference>
<evidence type="ECO:0000313" key="16">
    <source>
        <dbReference type="Proteomes" id="UP000694845"/>
    </source>
</evidence>
<evidence type="ECO:0000313" key="18">
    <source>
        <dbReference type="RefSeq" id="XP_022103613.1"/>
    </source>
</evidence>